<dbReference type="InterPro" id="IPR055808">
    <property type="entry name" value="DUF7384"/>
</dbReference>
<evidence type="ECO:0000256" key="1">
    <source>
        <dbReference type="SAM" id="MobiDB-lite"/>
    </source>
</evidence>
<organism evidence="2 3">
    <name type="scientific">Halorubrum ezzemoulense</name>
    <name type="common">Halorubrum chaoviator</name>
    <dbReference type="NCBI Taxonomy" id="337243"/>
    <lineage>
        <taxon>Archaea</taxon>
        <taxon>Methanobacteriati</taxon>
        <taxon>Methanobacteriota</taxon>
        <taxon>Stenosarchaea group</taxon>
        <taxon>Halobacteria</taxon>
        <taxon>Halobacteriales</taxon>
        <taxon>Haloferacaceae</taxon>
        <taxon>Halorubrum</taxon>
    </lineage>
</organism>
<feature type="region of interest" description="Disordered" evidence="1">
    <location>
        <begin position="194"/>
        <end position="223"/>
    </location>
</feature>
<name>A0A256IZ02_HALEZ</name>
<comment type="caution">
    <text evidence="2">The sequence shown here is derived from an EMBL/GenBank/DDBJ whole genome shotgun (WGS) entry which is preliminary data.</text>
</comment>
<accession>A0A256IZ02</accession>
<dbReference type="RefSeq" id="WP_094553450.1">
    <property type="nucleotide sequence ID" value="NZ_NHOZ01000127.1"/>
</dbReference>
<dbReference type="Pfam" id="PF24109">
    <property type="entry name" value="DUF7384"/>
    <property type="match status" value="1"/>
</dbReference>
<feature type="compositionally biased region" description="Gly residues" evidence="1">
    <location>
        <begin position="35"/>
        <end position="50"/>
    </location>
</feature>
<sequence length="223" mass="22994">MTFGDLFERAAALGGDLNEADVRRALDAVRSTADGNGGDSGGDGDSGGEGNEVTDPLDPSPARVVAGADALAADLLLGGDAREALDALRSHAWTTLVASDPLLDDAEAVIASLAEPELAADWRDAVEAWREPVTQPSGDHPALASAYRGGAMQVISLDPSLTGPGAAAGLRDRLPVSVRESRAFATVFDPAKLYPDAVGGEYPGPDRDPRTMAPARTDGDQHR</sequence>
<protein>
    <submittedName>
        <fullName evidence="2">Uncharacterized protein</fullName>
    </submittedName>
</protein>
<evidence type="ECO:0000313" key="2">
    <source>
        <dbReference type="EMBL" id="OYR61352.1"/>
    </source>
</evidence>
<gene>
    <name evidence="2" type="ORF">DJ80_13415</name>
</gene>
<dbReference type="EMBL" id="NHOZ01000127">
    <property type="protein sequence ID" value="OYR61352.1"/>
    <property type="molecule type" value="Genomic_DNA"/>
</dbReference>
<feature type="region of interest" description="Disordered" evidence="1">
    <location>
        <begin position="29"/>
        <end position="60"/>
    </location>
</feature>
<evidence type="ECO:0000313" key="3">
    <source>
        <dbReference type="Proteomes" id="UP000215731"/>
    </source>
</evidence>
<proteinExistence type="predicted"/>
<reference evidence="2 3" key="1">
    <citation type="journal article" date="2014" name="Front. Microbiol.">
        <title>Population and genomic analysis of the genus Halorubrum.</title>
        <authorList>
            <person name="Fullmer M.S."/>
            <person name="Soucy S.M."/>
            <person name="Swithers K.S."/>
            <person name="Makkay A.M."/>
            <person name="Wheeler R."/>
            <person name="Ventosa A."/>
            <person name="Gogarten J.P."/>
            <person name="Papke R.T."/>
        </authorList>
    </citation>
    <scope>NUCLEOTIDE SEQUENCE [LARGE SCALE GENOMIC DNA]</scope>
    <source>
        <strain evidence="2 3">Ga36</strain>
    </source>
</reference>
<dbReference type="Proteomes" id="UP000215731">
    <property type="component" value="Unassembled WGS sequence"/>
</dbReference>
<dbReference type="AlphaFoldDB" id="A0A256IZ02"/>